<dbReference type="AlphaFoldDB" id="A0A5C8ZHB3"/>
<reference evidence="2 3" key="1">
    <citation type="submission" date="2019-07" db="EMBL/GenBank/DDBJ databases">
        <title>Quadrisphaera sp. strain DD2A genome sequencing and assembly.</title>
        <authorList>
            <person name="Kim I."/>
        </authorList>
    </citation>
    <scope>NUCLEOTIDE SEQUENCE [LARGE SCALE GENOMIC DNA]</scope>
    <source>
        <strain evidence="2 3">DD2A</strain>
    </source>
</reference>
<evidence type="ECO:0000256" key="1">
    <source>
        <dbReference type="SAM" id="MobiDB-lite"/>
    </source>
</evidence>
<accession>A0A5C8ZHB3</accession>
<evidence type="ECO:0000313" key="3">
    <source>
        <dbReference type="Proteomes" id="UP000321234"/>
    </source>
</evidence>
<dbReference type="Proteomes" id="UP000321234">
    <property type="component" value="Unassembled WGS sequence"/>
</dbReference>
<feature type="compositionally biased region" description="Basic and acidic residues" evidence="1">
    <location>
        <begin position="22"/>
        <end position="32"/>
    </location>
</feature>
<name>A0A5C8ZHB3_9ACTN</name>
<gene>
    <name evidence="2" type="ORF">FMM08_10375</name>
</gene>
<dbReference type="OrthoDB" id="67304at2"/>
<keyword evidence="3" id="KW-1185">Reference proteome</keyword>
<comment type="caution">
    <text evidence="2">The sequence shown here is derived from an EMBL/GenBank/DDBJ whole genome shotgun (WGS) entry which is preliminary data.</text>
</comment>
<dbReference type="EMBL" id="VKAC01000005">
    <property type="protein sequence ID" value="TXR56483.1"/>
    <property type="molecule type" value="Genomic_DNA"/>
</dbReference>
<proteinExistence type="predicted"/>
<organism evidence="2 3">
    <name type="scientific">Quadrisphaera setariae</name>
    <dbReference type="NCBI Taxonomy" id="2593304"/>
    <lineage>
        <taxon>Bacteria</taxon>
        <taxon>Bacillati</taxon>
        <taxon>Actinomycetota</taxon>
        <taxon>Actinomycetes</taxon>
        <taxon>Kineosporiales</taxon>
        <taxon>Kineosporiaceae</taxon>
        <taxon>Quadrisphaera</taxon>
    </lineage>
</organism>
<dbReference type="RefSeq" id="WP_147926276.1">
    <property type="nucleotide sequence ID" value="NZ_VKAC01000005.1"/>
</dbReference>
<sequence length="170" mass="18182">MAWFRRSEPPPARQAAPAVEPSDPHADLPADDRPDALREAVRGVVRLVNASAGALPVEAVVAARRTTDLLVQVVDTSEVRPLDVYAAISVRAMATDYLPTTVRTYLAVGPDLVDVPVSGTTPRQALLAQLADLEQGAADVLDATRRQDVAALMTQGRFLQTKFTGSDLDL</sequence>
<feature type="region of interest" description="Disordered" evidence="1">
    <location>
        <begin position="1"/>
        <end position="32"/>
    </location>
</feature>
<protein>
    <submittedName>
        <fullName evidence="2">Uncharacterized protein</fullName>
    </submittedName>
</protein>
<evidence type="ECO:0000313" key="2">
    <source>
        <dbReference type="EMBL" id="TXR56483.1"/>
    </source>
</evidence>